<evidence type="ECO:0000256" key="2">
    <source>
        <dbReference type="ARBA" id="ARBA00022803"/>
    </source>
</evidence>
<dbReference type="PROSITE" id="PS50293">
    <property type="entry name" value="TPR_REGION"/>
    <property type="match status" value="2"/>
</dbReference>
<evidence type="ECO:0000256" key="1">
    <source>
        <dbReference type="ARBA" id="ARBA00022737"/>
    </source>
</evidence>
<name>A0A081BQG3_9BACT</name>
<feature type="chain" id="PRO_5001755232" evidence="5">
    <location>
        <begin position="29"/>
        <end position="448"/>
    </location>
</feature>
<dbReference type="InterPro" id="IPR011990">
    <property type="entry name" value="TPR-like_helical_dom_sf"/>
</dbReference>
<dbReference type="SMART" id="SM00028">
    <property type="entry name" value="TPR"/>
    <property type="match status" value="6"/>
</dbReference>
<dbReference type="PANTHER" id="PTHR45586:SF1">
    <property type="entry name" value="LIPOPOLYSACCHARIDE ASSEMBLY PROTEIN B"/>
    <property type="match status" value="1"/>
</dbReference>
<evidence type="ECO:0000256" key="4">
    <source>
        <dbReference type="SAM" id="MobiDB-lite"/>
    </source>
</evidence>
<evidence type="ECO:0000256" key="3">
    <source>
        <dbReference type="PROSITE-ProRule" id="PRU00339"/>
    </source>
</evidence>
<feature type="signal peptide" evidence="5">
    <location>
        <begin position="1"/>
        <end position="28"/>
    </location>
</feature>
<keyword evidence="1" id="KW-0677">Repeat</keyword>
<dbReference type="Pfam" id="PF14559">
    <property type="entry name" value="TPR_19"/>
    <property type="match status" value="1"/>
</dbReference>
<sequence length="448" mass="49677">MKRQTPHLMLFALLCSACFLLFSSCAPTPPQTPGHRPEVEPTPSSSPDEVARSTPEWAYQQGKTALEQQKFDDAIQYFQAALQRDAMYLDAYVGLGDSYTQKGEYLIAESYYNKVLGYDPGSVPAYLALGNMSEKMGDYRKASSFYRKALELEPGNATAQQRVAAITEEMFSQYYEQGKAYQEAGDITQALVEFQKAHSIKSDDLDFTIEIGELFVSQKDYMMAEGYFQEALKKNPNYAPAMVAMGKAKLAQQQYDQAIEAFKQALAIEPENQDAAEWLKKTQANRIQDHVPPQYGAIAASPQVTRGEVAALLMVEFALENRLPAPSKRVIISDITTHWAKPYIIKAVQYDLIGLPPDRYFRPDEPMYKGELAQTLDLLLKKLGAALPSAPAGAFSDVYSDNQYAGAIYRVQAAGLMSASGDGTFGVVNPLSGAEMMQIMARVKEMIR</sequence>
<feature type="repeat" description="TPR" evidence="3">
    <location>
        <begin position="205"/>
        <end position="238"/>
    </location>
</feature>
<feature type="repeat" description="TPR" evidence="3">
    <location>
        <begin position="239"/>
        <end position="272"/>
    </location>
</feature>
<dbReference type="Pfam" id="PF00395">
    <property type="entry name" value="SLH"/>
    <property type="match status" value="2"/>
</dbReference>
<dbReference type="Proteomes" id="UP000030700">
    <property type="component" value="Unassembled WGS sequence"/>
</dbReference>
<dbReference type="STRING" id="1499966.U14_03881"/>
<feature type="region of interest" description="Disordered" evidence="4">
    <location>
        <begin position="30"/>
        <end position="53"/>
    </location>
</feature>
<feature type="repeat" description="TPR" evidence="3">
    <location>
        <begin position="89"/>
        <end position="122"/>
    </location>
</feature>
<accession>A0A081BQG3</accession>
<keyword evidence="2 3" id="KW-0802">TPR repeat</keyword>
<proteinExistence type="predicted"/>
<feature type="repeat" description="TPR" evidence="3">
    <location>
        <begin position="171"/>
        <end position="204"/>
    </location>
</feature>
<evidence type="ECO:0000313" key="7">
    <source>
        <dbReference type="EMBL" id="GAK52629.1"/>
    </source>
</evidence>
<dbReference type="PROSITE" id="PS51257">
    <property type="entry name" value="PROKAR_LIPOPROTEIN"/>
    <property type="match status" value="1"/>
</dbReference>
<dbReference type="HOGENOM" id="CLU_610673_0_0_0"/>
<protein>
    <submittedName>
        <fullName evidence="7">Peptidase C14 caspase catalytic subunit p20</fullName>
    </submittedName>
</protein>
<dbReference type="PROSITE" id="PS51272">
    <property type="entry name" value="SLH"/>
    <property type="match status" value="2"/>
</dbReference>
<dbReference type="PROSITE" id="PS50005">
    <property type="entry name" value="TPR"/>
    <property type="match status" value="5"/>
</dbReference>
<dbReference type="InterPro" id="IPR001119">
    <property type="entry name" value="SLH_dom"/>
</dbReference>
<evidence type="ECO:0000313" key="8">
    <source>
        <dbReference type="Proteomes" id="UP000030700"/>
    </source>
</evidence>
<evidence type="ECO:0000259" key="6">
    <source>
        <dbReference type="PROSITE" id="PS51272"/>
    </source>
</evidence>
<dbReference type="AlphaFoldDB" id="A0A081BQG3"/>
<dbReference type="Pfam" id="PF00515">
    <property type="entry name" value="TPR_1"/>
    <property type="match status" value="1"/>
</dbReference>
<gene>
    <name evidence="7" type="ORF">U14_03881</name>
</gene>
<reference evidence="7" key="1">
    <citation type="journal article" date="2015" name="PeerJ">
        <title>First genomic representation of candidate bacterial phylum KSB3 points to enhanced environmental sensing as a trigger of wastewater bulking.</title>
        <authorList>
            <person name="Sekiguchi Y."/>
            <person name="Ohashi A."/>
            <person name="Parks D.H."/>
            <person name="Yamauchi T."/>
            <person name="Tyson G.W."/>
            <person name="Hugenholtz P."/>
        </authorList>
    </citation>
    <scope>NUCLEOTIDE SEQUENCE [LARGE SCALE GENOMIC DNA]</scope>
</reference>
<keyword evidence="8" id="KW-1185">Reference proteome</keyword>
<dbReference type="SUPFAM" id="SSF48452">
    <property type="entry name" value="TPR-like"/>
    <property type="match status" value="1"/>
</dbReference>
<feature type="repeat" description="TPR" evidence="3">
    <location>
        <begin position="123"/>
        <end position="156"/>
    </location>
</feature>
<dbReference type="Gene3D" id="1.25.40.10">
    <property type="entry name" value="Tetratricopeptide repeat domain"/>
    <property type="match status" value="2"/>
</dbReference>
<dbReference type="EMBL" id="DF820458">
    <property type="protein sequence ID" value="GAK52629.1"/>
    <property type="molecule type" value="Genomic_DNA"/>
</dbReference>
<feature type="domain" description="SLH" evidence="6">
    <location>
        <begin position="327"/>
        <end position="390"/>
    </location>
</feature>
<organism evidence="7">
    <name type="scientific">Candidatus Moduliflexus flocculans</name>
    <dbReference type="NCBI Taxonomy" id="1499966"/>
    <lineage>
        <taxon>Bacteria</taxon>
        <taxon>Candidatus Moduliflexota</taxon>
        <taxon>Candidatus Moduliflexia</taxon>
        <taxon>Candidatus Moduliflexales</taxon>
        <taxon>Candidatus Moduliflexaceae</taxon>
    </lineage>
</organism>
<evidence type="ECO:0000256" key="5">
    <source>
        <dbReference type="SAM" id="SignalP"/>
    </source>
</evidence>
<dbReference type="InterPro" id="IPR019734">
    <property type="entry name" value="TPR_rpt"/>
</dbReference>
<keyword evidence="5" id="KW-0732">Signal</keyword>
<dbReference type="PANTHER" id="PTHR45586">
    <property type="entry name" value="TPR REPEAT-CONTAINING PROTEIN PA4667"/>
    <property type="match status" value="1"/>
</dbReference>
<feature type="domain" description="SLH" evidence="6">
    <location>
        <begin position="391"/>
        <end position="448"/>
    </location>
</feature>
<dbReference type="Pfam" id="PF13432">
    <property type="entry name" value="TPR_16"/>
    <property type="match status" value="1"/>
</dbReference>
<dbReference type="InterPro" id="IPR051012">
    <property type="entry name" value="CellSynth/LPSAsmb/PSIAsmb"/>
</dbReference>